<gene>
    <name evidence="1" type="primary">Tysnd1</name>
    <name evidence="1" type="ORF">ATLROG_R12533</name>
</gene>
<dbReference type="AlphaFoldDB" id="A0A7L3W9T4"/>
<dbReference type="GO" id="GO:0004252">
    <property type="term" value="F:serine-type endopeptidase activity"/>
    <property type="evidence" value="ECO:0007669"/>
    <property type="project" value="InterPro"/>
</dbReference>
<keyword evidence="1" id="KW-0645">Protease</keyword>
<dbReference type="GO" id="GO:0031998">
    <property type="term" value="P:regulation of fatty acid beta-oxidation"/>
    <property type="evidence" value="ECO:0007669"/>
    <property type="project" value="TreeGrafter"/>
</dbReference>
<evidence type="ECO:0000313" key="1">
    <source>
        <dbReference type="EMBL" id="NXV73508.1"/>
    </source>
</evidence>
<dbReference type="PANTHER" id="PTHR21004">
    <property type="entry name" value="SERINE PROTEASE-RELATED"/>
    <property type="match status" value="1"/>
</dbReference>
<evidence type="ECO:0000313" key="2">
    <source>
        <dbReference type="Proteomes" id="UP000518911"/>
    </source>
</evidence>
<keyword evidence="2" id="KW-1185">Reference proteome</keyword>
<comment type="caution">
    <text evidence="1">The sequence shown here is derived from an EMBL/GenBank/DDBJ whole genome shotgun (WGS) entry which is preliminary data.</text>
</comment>
<reference evidence="1 2" key="1">
    <citation type="submission" date="2019-09" db="EMBL/GenBank/DDBJ databases">
        <title>Bird 10,000 Genomes (B10K) Project - Family phase.</title>
        <authorList>
            <person name="Zhang G."/>
        </authorList>
    </citation>
    <scope>NUCLEOTIDE SEQUENCE [LARGE SCALE GENOMIC DNA]</scope>
    <source>
        <strain evidence="1">OUT-0055</strain>
        <tissue evidence="1">Blood</tissue>
    </source>
</reference>
<dbReference type="OrthoDB" id="17845at2759"/>
<protein>
    <submittedName>
        <fullName evidence="1">TYSD1 protease</fullName>
    </submittedName>
</protein>
<dbReference type="Pfam" id="PF13365">
    <property type="entry name" value="Trypsin_2"/>
    <property type="match status" value="1"/>
</dbReference>
<feature type="non-terminal residue" evidence="1">
    <location>
        <position position="1"/>
    </location>
</feature>
<dbReference type="PANTHER" id="PTHR21004:SF0">
    <property type="entry name" value="PEROXISOMAL LEADER PEPTIDE-PROCESSING PROTEASE"/>
    <property type="match status" value="1"/>
</dbReference>
<dbReference type="EMBL" id="VZUJ01057330">
    <property type="protein sequence ID" value="NXV73508.1"/>
    <property type="molecule type" value="Genomic_DNA"/>
</dbReference>
<sequence>CPAAAAVMAEEPACCVVSVSRPADAPEAAAGPWSCSGVVLSRSPGLVLCQGAVFAPFLRDARDAWAQPHALRPDVLRPCPRLLVLRPSARTYSPVLGLDAPATSCSTASGLQQHEARLLALVPCGPFQRALLCAFGQADQWRFGEDAGDRDEDDRRSLHWFAWLRVPGLDSVSGGWMPLASARSLRKGEGLLACGSPFGALCPDLFLNTLSRGVVSNLAGEENALVLTDARCLPGTEGGGAFLPSPTGPRLVAVIAASFCWKGAEWVGLTLLCSLDAILCSSAGVLDEAGAVMPLPVPVAASQAGDRQDPLGWVALVECGAAWGSGVLLDPRLLLTCRHVVEAGAPLRVTLVPDPSRAATILGGRVVFATKESSPFDVAVVELEESVPGFVSPCPANTFLPGEEVSVMGFGALGRACGPSVTTGVLSAVVGVAGRPVMLQTTCAVHGGSSGGPLISSRSGCLLGKLGVLGVGGNPQGVPGPLAHHPSPPTPGIVASNTRDTSVGATYPHLNFCIPITILQPLIMRYRRTGDPAAFARLNRAGGRVRAAWRLQRQPQPLSKL</sequence>
<dbReference type="Gene3D" id="2.40.10.10">
    <property type="entry name" value="Trypsin-like serine proteases"/>
    <property type="match status" value="2"/>
</dbReference>
<dbReference type="GO" id="GO:0016485">
    <property type="term" value="P:protein processing"/>
    <property type="evidence" value="ECO:0007669"/>
    <property type="project" value="InterPro"/>
</dbReference>
<dbReference type="InterPro" id="IPR043504">
    <property type="entry name" value="Peptidase_S1_PA_chymotrypsin"/>
</dbReference>
<organism evidence="1 2">
    <name type="scientific">Atlantisia rogersi</name>
    <name type="common">Inaccessible Island rail</name>
    <dbReference type="NCBI Taxonomy" id="2478892"/>
    <lineage>
        <taxon>Eukaryota</taxon>
        <taxon>Metazoa</taxon>
        <taxon>Chordata</taxon>
        <taxon>Craniata</taxon>
        <taxon>Vertebrata</taxon>
        <taxon>Euteleostomi</taxon>
        <taxon>Archelosauria</taxon>
        <taxon>Archosauria</taxon>
        <taxon>Dinosauria</taxon>
        <taxon>Saurischia</taxon>
        <taxon>Theropoda</taxon>
        <taxon>Coelurosauria</taxon>
        <taxon>Aves</taxon>
        <taxon>Neognathae</taxon>
        <taxon>Neoaves</taxon>
        <taxon>Gruiformes</taxon>
        <taxon>Rallidae</taxon>
        <taxon>Atlantisia</taxon>
    </lineage>
</organism>
<dbReference type="InterPro" id="IPR009003">
    <property type="entry name" value="Peptidase_S1_PA"/>
</dbReference>
<accession>A0A7L3W9T4</accession>
<name>A0A7L3W9T4_9GRUI</name>
<dbReference type="Proteomes" id="UP000518911">
    <property type="component" value="Unassembled WGS sequence"/>
</dbReference>
<keyword evidence="1" id="KW-0378">Hydrolase</keyword>
<proteinExistence type="predicted"/>
<dbReference type="GO" id="GO:0005777">
    <property type="term" value="C:peroxisome"/>
    <property type="evidence" value="ECO:0007669"/>
    <property type="project" value="InterPro"/>
</dbReference>
<dbReference type="SUPFAM" id="SSF50494">
    <property type="entry name" value="Trypsin-like serine proteases"/>
    <property type="match status" value="2"/>
</dbReference>
<feature type="non-terminal residue" evidence="1">
    <location>
        <position position="561"/>
    </location>
</feature>
<dbReference type="InterPro" id="IPR039245">
    <property type="entry name" value="TYSND1/DEG15"/>
</dbReference>